<reference evidence="4 5" key="1">
    <citation type="submission" date="2018-09" db="EMBL/GenBank/DDBJ databases">
        <title>Streptomyces sp. nov. DS1-2, an endophytic actinomycete isolated from roots of Dendrobium scabrilingue.</title>
        <authorList>
            <person name="Kuncharoen N."/>
            <person name="Kudo T."/>
            <person name="Ohkuma M."/>
            <person name="Yuki M."/>
            <person name="Tanasupawat S."/>
        </authorList>
    </citation>
    <scope>NUCLEOTIDE SEQUENCE [LARGE SCALE GENOMIC DNA]</scope>
    <source>
        <strain evidence="2 5">AZ1-7</strain>
        <strain evidence="3 4">DS1-2</strain>
    </source>
</reference>
<dbReference type="RefSeq" id="WP_120699798.1">
    <property type="nucleotide sequence ID" value="NZ_RBDX01000017.1"/>
</dbReference>
<keyword evidence="1" id="KW-1133">Transmembrane helix</keyword>
<keyword evidence="1" id="KW-0472">Membrane</keyword>
<sequence length="188" mass="20886">MTTTIGPQAGSAAQRPPRRPRHRWLAAVVVALMIAIPAGYLVLSAYQSRDSGEDKARAASARTLVYEWPSKVQRRIYNVPIPSGSAYVGHFETNSWERSRLYAEFRCSPGQLSAFLEDAGADLSVLDEDALTIDDAHADEVGWRFDDPTREFAGAVIREPGTRTEVHVMVDLTREERPRVYAVSISEP</sequence>
<name>A0A3A9W3I6_9ACTN</name>
<evidence type="ECO:0000313" key="4">
    <source>
        <dbReference type="Proteomes" id="UP000268652"/>
    </source>
</evidence>
<evidence type="ECO:0000313" key="2">
    <source>
        <dbReference type="EMBL" id="RKN06983.1"/>
    </source>
</evidence>
<accession>A0A3A9W3I6</accession>
<organism evidence="2 5">
    <name type="scientific">Streptomyces radicis</name>
    <dbReference type="NCBI Taxonomy" id="1750517"/>
    <lineage>
        <taxon>Bacteria</taxon>
        <taxon>Bacillati</taxon>
        <taxon>Actinomycetota</taxon>
        <taxon>Actinomycetes</taxon>
        <taxon>Kitasatosporales</taxon>
        <taxon>Streptomycetaceae</taxon>
        <taxon>Streptomyces</taxon>
    </lineage>
</organism>
<evidence type="ECO:0000313" key="3">
    <source>
        <dbReference type="EMBL" id="RKN15877.1"/>
    </source>
</evidence>
<feature type="transmembrane region" description="Helical" evidence="1">
    <location>
        <begin position="24"/>
        <end position="43"/>
    </location>
</feature>
<dbReference type="Proteomes" id="UP000275024">
    <property type="component" value="Unassembled WGS sequence"/>
</dbReference>
<evidence type="ECO:0008006" key="6">
    <source>
        <dbReference type="Google" id="ProtNLM"/>
    </source>
</evidence>
<gene>
    <name evidence="3" type="ORF">D7318_26800</name>
    <name evidence="2" type="ORF">D7319_19995</name>
</gene>
<dbReference type="EMBL" id="RBDY01000030">
    <property type="protein sequence ID" value="RKN15877.1"/>
    <property type="molecule type" value="Genomic_DNA"/>
</dbReference>
<dbReference type="OrthoDB" id="4305709at2"/>
<proteinExistence type="predicted"/>
<evidence type="ECO:0000256" key="1">
    <source>
        <dbReference type="SAM" id="Phobius"/>
    </source>
</evidence>
<dbReference type="AlphaFoldDB" id="A0A3A9W3I6"/>
<evidence type="ECO:0000313" key="5">
    <source>
        <dbReference type="Proteomes" id="UP000275024"/>
    </source>
</evidence>
<dbReference type="EMBL" id="RBDX01000017">
    <property type="protein sequence ID" value="RKN06983.1"/>
    <property type="molecule type" value="Genomic_DNA"/>
</dbReference>
<keyword evidence="1" id="KW-0812">Transmembrane</keyword>
<keyword evidence="4" id="KW-1185">Reference proteome</keyword>
<dbReference type="Proteomes" id="UP000268652">
    <property type="component" value="Unassembled WGS sequence"/>
</dbReference>
<protein>
    <recommendedName>
        <fullName evidence="6">Sugar kinase</fullName>
    </recommendedName>
</protein>
<comment type="caution">
    <text evidence="2">The sequence shown here is derived from an EMBL/GenBank/DDBJ whole genome shotgun (WGS) entry which is preliminary data.</text>
</comment>